<proteinExistence type="predicted"/>
<gene>
    <name evidence="1" type="ORF">NB063_29065</name>
</gene>
<name>A0ABT0UE96_9BACT</name>
<dbReference type="Proteomes" id="UP001202961">
    <property type="component" value="Unassembled WGS sequence"/>
</dbReference>
<dbReference type="RefSeq" id="WP_250932724.1">
    <property type="nucleotide sequence ID" value="NZ_JAMQBK010000096.1"/>
</dbReference>
<evidence type="ECO:0000313" key="1">
    <source>
        <dbReference type="EMBL" id="MCM2374693.1"/>
    </source>
</evidence>
<accession>A0ABT0UE96</accession>
<reference evidence="1 2" key="1">
    <citation type="journal article" date="2022" name="Syst. Appl. Microbiol.">
        <title>Rhodopirellula aestuarii sp. nov., a novel member of the genus Rhodopirellula isolated from brackish sediments collected in the Tagus River estuary, Portugal.</title>
        <authorList>
            <person name="Vitorino I.R."/>
            <person name="Klimek D."/>
            <person name="Calusinska M."/>
            <person name="Lobo-da-Cunha A."/>
            <person name="Vasconcelos V."/>
            <person name="Lage O.M."/>
        </authorList>
    </citation>
    <scope>NUCLEOTIDE SEQUENCE [LARGE SCALE GENOMIC DNA]</scope>
    <source>
        <strain evidence="1 2">ICT_H3.1</strain>
    </source>
</reference>
<dbReference type="EMBL" id="JAMQBK010000096">
    <property type="protein sequence ID" value="MCM2374693.1"/>
    <property type="molecule type" value="Genomic_DNA"/>
</dbReference>
<protein>
    <submittedName>
        <fullName evidence="1">Uncharacterized protein</fullName>
    </submittedName>
</protein>
<keyword evidence="2" id="KW-1185">Reference proteome</keyword>
<evidence type="ECO:0000313" key="2">
    <source>
        <dbReference type="Proteomes" id="UP001202961"/>
    </source>
</evidence>
<sequence>MGQYFKAVNTDKQEYICPWCISGGAKLWEWAANPQGSIFTLLLRKSDEGGGGDFYGYHKGCDEGGPITAPVSHIAGRWAGDRVCLLGDYDSSGLYQELTSFRNISRELVDEWNTFIELPNRKLRFNAKCSCWQRE</sequence>
<organism evidence="1 2">
    <name type="scientific">Aporhodopirellula aestuarii</name>
    <dbReference type="NCBI Taxonomy" id="2950107"/>
    <lineage>
        <taxon>Bacteria</taxon>
        <taxon>Pseudomonadati</taxon>
        <taxon>Planctomycetota</taxon>
        <taxon>Planctomycetia</taxon>
        <taxon>Pirellulales</taxon>
        <taxon>Pirellulaceae</taxon>
        <taxon>Aporhodopirellula</taxon>
    </lineage>
</organism>
<comment type="caution">
    <text evidence="1">The sequence shown here is derived from an EMBL/GenBank/DDBJ whole genome shotgun (WGS) entry which is preliminary data.</text>
</comment>